<dbReference type="EMBL" id="WWEO01000044">
    <property type="protein sequence ID" value="NCD71069.1"/>
    <property type="molecule type" value="Genomic_DNA"/>
</dbReference>
<dbReference type="GO" id="GO:0003700">
    <property type="term" value="F:DNA-binding transcription factor activity"/>
    <property type="evidence" value="ECO:0007669"/>
    <property type="project" value="TreeGrafter"/>
</dbReference>
<organism evidence="5 6">
    <name type="scientific">Mucilaginibacter agri</name>
    <dbReference type="NCBI Taxonomy" id="2695265"/>
    <lineage>
        <taxon>Bacteria</taxon>
        <taxon>Pseudomonadati</taxon>
        <taxon>Bacteroidota</taxon>
        <taxon>Sphingobacteriia</taxon>
        <taxon>Sphingobacteriales</taxon>
        <taxon>Sphingobacteriaceae</taxon>
        <taxon>Mucilaginibacter</taxon>
    </lineage>
</organism>
<evidence type="ECO:0000256" key="1">
    <source>
        <dbReference type="ARBA" id="ARBA00023015"/>
    </source>
</evidence>
<evidence type="ECO:0000259" key="4">
    <source>
        <dbReference type="PROSITE" id="PS50932"/>
    </source>
</evidence>
<dbReference type="SMART" id="SM00354">
    <property type="entry name" value="HTH_LACI"/>
    <property type="match status" value="1"/>
</dbReference>
<dbReference type="Pfam" id="PF00356">
    <property type="entry name" value="LacI"/>
    <property type="match status" value="1"/>
</dbReference>
<comment type="caution">
    <text evidence="5">The sequence shown here is derived from an EMBL/GenBank/DDBJ whole genome shotgun (WGS) entry which is preliminary data.</text>
</comment>
<dbReference type="RefSeq" id="WP_166587045.1">
    <property type="nucleotide sequence ID" value="NZ_WWEO01000044.1"/>
</dbReference>
<dbReference type="Gene3D" id="1.10.260.40">
    <property type="entry name" value="lambda repressor-like DNA-binding domains"/>
    <property type="match status" value="1"/>
</dbReference>
<dbReference type="AlphaFoldDB" id="A0A965ZJF3"/>
<dbReference type="InterPro" id="IPR046335">
    <property type="entry name" value="LacI/GalR-like_sensor"/>
</dbReference>
<protein>
    <submittedName>
        <fullName evidence="5">Substrate-binding domain-containing protein</fullName>
    </submittedName>
</protein>
<dbReference type="SUPFAM" id="SSF53822">
    <property type="entry name" value="Periplasmic binding protein-like I"/>
    <property type="match status" value="1"/>
</dbReference>
<evidence type="ECO:0000313" key="6">
    <source>
        <dbReference type="Proteomes" id="UP000638732"/>
    </source>
</evidence>
<feature type="domain" description="HTH lacI-type" evidence="4">
    <location>
        <begin position="5"/>
        <end position="62"/>
    </location>
</feature>
<proteinExistence type="predicted"/>
<reference evidence="5" key="2">
    <citation type="submission" date="2020-10" db="EMBL/GenBank/DDBJ databases">
        <title>Mucilaginibacter sp. nov., isolated from soil.</title>
        <authorList>
            <person name="Jeon C.O."/>
        </authorList>
    </citation>
    <scope>NUCLEOTIDE SEQUENCE</scope>
    <source>
        <strain evidence="5">R11</strain>
    </source>
</reference>
<reference evidence="5" key="1">
    <citation type="submission" date="2020-01" db="EMBL/GenBank/DDBJ databases">
        <authorList>
            <person name="Seo Y.L."/>
        </authorList>
    </citation>
    <scope>NUCLEOTIDE SEQUENCE</scope>
    <source>
        <strain evidence="5">R11</strain>
    </source>
</reference>
<keyword evidence="2" id="KW-0238">DNA-binding</keyword>
<dbReference type="Proteomes" id="UP000638732">
    <property type="component" value="Unassembled WGS sequence"/>
</dbReference>
<dbReference type="PANTHER" id="PTHR30146:SF109">
    <property type="entry name" value="HTH-TYPE TRANSCRIPTIONAL REGULATOR GALS"/>
    <property type="match status" value="1"/>
</dbReference>
<dbReference type="SUPFAM" id="SSF47413">
    <property type="entry name" value="lambda repressor-like DNA-binding domains"/>
    <property type="match status" value="1"/>
</dbReference>
<dbReference type="PANTHER" id="PTHR30146">
    <property type="entry name" value="LACI-RELATED TRANSCRIPTIONAL REPRESSOR"/>
    <property type="match status" value="1"/>
</dbReference>
<dbReference type="InterPro" id="IPR028082">
    <property type="entry name" value="Peripla_BP_I"/>
</dbReference>
<name>A0A965ZJF3_9SPHI</name>
<dbReference type="GO" id="GO:0000976">
    <property type="term" value="F:transcription cis-regulatory region binding"/>
    <property type="evidence" value="ECO:0007669"/>
    <property type="project" value="TreeGrafter"/>
</dbReference>
<dbReference type="CDD" id="cd19977">
    <property type="entry name" value="PBP1_EndR-like"/>
    <property type="match status" value="1"/>
</dbReference>
<keyword evidence="6" id="KW-1185">Reference proteome</keyword>
<evidence type="ECO:0000313" key="5">
    <source>
        <dbReference type="EMBL" id="NCD71069.1"/>
    </source>
</evidence>
<accession>A0A965ZJF3</accession>
<keyword evidence="1" id="KW-0805">Transcription regulation</keyword>
<gene>
    <name evidence="5" type="ORF">GSY63_17010</name>
</gene>
<dbReference type="Pfam" id="PF13377">
    <property type="entry name" value="Peripla_BP_3"/>
    <property type="match status" value="1"/>
</dbReference>
<evidence type="ECO:0000256" key="2">
    <source>
        <dbReference type="ARBA" id="ARBA00023125"/>
    </source>
</evidence>
<dbReference type="CDD" id="cd01392">
    <property type="entry name" value="HTH_LacI"/>
    <property type="match status" value="1"/>
</dbReference>
<sequence length="351" mass="39832">MKKKISMSDVARELNISLTTVSFILSGKAKEMRISDALADRVLEFVKERNYNPNAMAQGLRTGKSKIIALIVEDIADAFFSGVARLIEEQAYRNGYKIIYCSTGNSARKTAEVIQMFKSRNVDGYIITPPSGIENDIKSLLLEKSPVIMFDRYLPGIYTDHVIIDNNKGVKLAIAHLIQQGYKNIAFITLDSPQTQMADRLTGYKEIIKEANLNEHIQKLNFEEEPENVVTQICTFLTYYKQIDAVMFATNYLTLRGFEALEQLQLKIAEDIGVVSFDDHPFFKVFNPPVTAISQPVKKLSENLVEILFKRINNEESPDYKQQIILEPELIIRKSSLGLKQHTNVVAERSQ</sequence>
<dbReference type="InterPro" id="IPR000843">
    <property type="entry name" value="HTH_LacI"/>
</dbReference>
<evidence type="ECO:0000256" key="3">
    <source>
        <dbReference type="ARBA" id="ARBA00023163"/>
    </source>
</evidence>
<dbReference type="InterPro" id="IPR010982">
    <property type="entry name" value="Lambda_DNA-bd_dom_sf"/>
</dbReference>
<keyword evidence="3" id="KW-0804">Transcription</keyword>
<dbReference type="Gene3D" id="3.40.50.2300">
    <property type="match status" value="2"/>
</dbReference>
<dbReference type="PROSITE" id="PS50932">
    <property type="entry name" value="HTH_LACI_2"/>
    <property type="match status" value="1"/>
</dbReference>